<reference evidence="2 3" key="1">
    <citation type="submission" date="2015-04" db="EMBL/GenBank/DDBJ databases">
        <authorList>
            <person name="Syromyatnikov M.Y."/>
            <person name="Popov V.N."/>
        </authorList>
    </citation>
    <scope>NUCLEOTIDE SEQUENCE [LARGE SCALE GENOMIC DNA]</scope>
</reference>
<gene>
    <name evidence="2" type="ORF">CLUMA_CG019813</name>
</gene>
<keyword evidence="1" id="KW-1133">Transmembrane helix</keyword>
<dbReference type="Proteomes" id="UP000183832">
    <property type="component" value="Unassembled WGS sequence"/>
</dbReference>
<evidence type="ECO:0000256" key="1">
    <source>
        <dbReference type="SAM" id="Phobius"/>
    </source>
</evidence>
<keyword evidence="3" id="KW-1185">Reference proteome</keyword>
<evidence type="ECO:0000313" key="3">
    <source>
        <dbReference type="Proteomes" id="UP000183832"/>
    </source>
</evidence>
<name>A0A1J1J231_9DIPT</name>
<evidence type="ECO:0000313" key="2">
    <source>
        <dbReference type="EMBL" id="CRL06493.1"/>
    </source>
</evidence>
<proteinExistence type="predicted"/>
<dbReference type="EMBL" id="CVRI01000067">
    <property type="protein sequence ID" value="CRL06493.1"/>
    <property type="molecule type" value="Genomic_DNA"/>
</dbReference>
<keyword evidence="1" id="KW-0472">Membrane</keyword>
<sequence>MTQQQRYKVSLKPFYDDTITIANYYLIYRFVFSIFLGLQMLEGSSDVYSKGNIKLHKFLTMLPGNAKAVKQCSKKASSRPRSQTEGSKSRSRSSDYEVVLSGSERQVNILILAVYMSLMFDRHHGDIYISGKYNDEDLKNLKNLNKNKVFHLVRHFRLNSRPLTFHTENCRFCSHYQFYSSDCHCPLPRYEKRHRRS</sequence>
<accession>A0A1J1J231</accession>
<dbReference type="AlphaFoldDB" id="A0A1J1J231"/>
<feature type="transmembrane region" description="Helical" evidence="1">
    <location>
        <begin position="21"/>
        <end position="41"/>
    </location>
</feature>
<protein>
    <submittedName>
        <fullName evidence="2">CLUMA_CG019813, isoform A</fullName>
    </submittedName>
</protein>
<keyword evidence="1" id="KW-0812">Transmembrane</keyword>
<organism evidence="2 3">
    <name type="scientific">Clunio marinus</name>
    <dbReference type="NCBI Taxonomy" id="568069"/>
    <lineage>
        <taxon>Eukaryota</taxon>
        <taxon>Metazoa</taxon>
        <taxon>Ecdysozoa</taxon>
        <taxon>Arthropoda</taxon>
        <taxon>Hexapoda</taxon>
        <taxon>Insecta</taxon>
        <taxon>Pterygota</taxon>
        <taxon>Neoptera</taxon>
        <taxon>Endopterygota</taxon>
        <taxon>Diptera</taxon>
        <taxon>Nematocera</taxon>
        <taxon>Chironomoidea</taxon>
        <taxon>Chironomidae</taxon>
        <taxon>Clunio</taxon>
    </lineage>
</organism>